<evidence type="ECO:0000256" key="5">
    <source>
        <dbReference type="ARBA" id="ARBA00022857"/>
    </source>
</evidence>
<evidence type="ECO:0000256" key="7">
    <source>
        <dbReference type="ARBA" id="ARBA00022989"/>
    </source>
</evidence>
<dbReference type="AlphaFoldDB" id="A0A0A8LBA2"/>
<keyword evidence="11 16" id="KW-0472">Membrane</keyword>
<dbReference type="GO" id="GO:0006696">
    <property type="term" value="P:ergosterol biosynthetic process"/>
    <property type="evidence" value="ECO:0007669"/>
    <property type="project" value="TreeGrafter"/>
</dbReference>
<dbReference type="FunFam" id="1.20.120.1630:FF:000009">
    <property type="entry name" value="C-14 sterol reductase"/>
    <property type="match status" value="1"/>
</dbReference>
<dbReference type="InterPro" id="IPR001171">
    <property type="entry name" value="ERG24_DHCR-like"/>
</dbReference>
<keyword evidence="7 16" id="KW-1133">Transmembrane helix</keyword>
<dbReference type="Proteomes" id="UP000031516">
    <property type="component" value="Unassembled WGS sequence"/>
</dbReference>
<sequence>MTNPTDHCDDANQDNVSLQNLSIFKGSLLNHDEVCPLPPLPPSFFVNTLRTRLARESKNYSLLVWLLNSSAVILTQRFEHQRDPFLVFRQGESRLYLSFMDVRQISVGHENISLDATLVPEEYSTFTECSYECSIVPHLLQKTDYDHFQLDRLSDEYRRQFVKTFNKFEVQKLQHPKYAHVYLQRNLSLLTAAFVRDLFYDITFKYCSWSKAKRSTRLDFLKSLRRYHKEYTFVLSYDSIEKFTERLDHLTCLKYASEDEVNAKLTYGIWINAEEGIILLCNGIAHSWDIVQIPSYSYQKNDNIEQFVKNCELWTYYSVWFFSLAILDVTLPGKKLYGVELRDGSKLPYKINGIAVSMAITLVLAVRYQLTNGELPELQYLYTHQTDLCIVSILFSLSLACVVYVGSFVPLWKPNGKGTRERILATGGNSGNIIYDWFIGRELNPRVGPLDIKMFSELRPGMLLWLLINLSCLHHSYRKEGKIIDSLVLVNVLQGFYIIEGVLNEEGVLTMMDITTDGFGFMLAFGDLSLVPFTYCLQARYLSVSPIELGPLYTGLIVLVMVIGFWIFHSANKQKSDFRQGKLPHLKSIQTDRGTKLLCDSWWAVSQHINYFGDLMISLSWCLTTGFQTPLTYYYFFYFAALLLHRQSRDEGKCRNKYGASWEEYERQVPYKIIPYVY</sequence>
<evidence type="ECO:0000256" key="13">
    <source>
        <dbReference type="ARBA" id="ARBA00023221"/>
    </source>
</evidence>
<evidence type="ECO:0000256" key="9">
    <source>
        <dbReference type="ARBA" id="ARBA00023011"/>
    </source>
</evidence>
<evidence type="ECO:0000256" key="3">
    <source>
        <dbReference type="ARBA" id="ARBA00022516"/>
    </source>
</evidence>
<keyword evidence="10 16" id="KW-0443">Lipid metabolism</keyword>
<evidence type="ECO:0000256" key="15">
    <source>
        <dbReference type="ARBA" id="ARBA00060638"/>
    </source>
</evidence>
<feature type="transmembrane region" description="Helical" evidence="16">
    <location>
        <begin position="519"/>
        <end position="537"/>
    </location>
</feature>
<dbReference type="PANTHER" id="PTHR21257">
    <property type="entry name" value="DELTA(14)-STEROL REDUCTASE"/>
    <property type="match status" value="1"/>
</dbReference>
<evidence type="ECO:0000256" key="14">
    <source>
        <dbReference type="ARBA" id="ARBA00052254"/>
    </source>
</evidence>
<keyword evidence="18" id="KW-1185">Reference proteome</keyword>
<feature type="transmembrane region" description="Helical" evidence="16">
    <location>
        <begin position="549"/>
        <end position="568"/>
    </location>
</feature>
<proteinExistence type="inferred from homology"/>
<protein>
    <recommendedName>
        <fullName evidence="16">Delta(14)-sterol reductase</fullName>
    </recommendedName>
    <alternativeName>
        <fullName evidence="16">C-14 sterol reductase</fullName>
    </alternativeName>
    <alternativeName>
        <fullName evidence="16">Sterol C14-reductase</fullName>
    </alternativeName>
</protein>
<dbReference type="PROSITE" id="PS01018">
    <property type="entry name" value="STEROL_REDUCT_2"/>
    <property type="match status" value="1"/>
</dbReference>
<keyword evidence="5" id="KW-0521">NADP</keyword>
<comment type="subcellular location">
    <subcellularLocation>
        <location evidence="1">Membrane</location>
        <topology evidence="1">Multi-pass membrane protein</topology>
    </subcellularLocation>
</comment>
<dbReference type="PANTHER" id="PTHR21257:SF52">
    <property type="entry name" value="DELTA(14)-STEROL REDUCTASE TM7SF2"/>
    <property type="match status" value="1"/>
</dbReference>
<comment type="caution">
    <text evidence="16">Lacks conserved residue(s) required for the propagation of feature annotation.</text>
</comment>
<keyword evidence="13 16" id="KW-0753">Steroid metabolism</keyword>
<keyword evidence="3 16" id="KW-0444">Lipid biosynthesis</keyword>
<dbReference type="Gene3D" id="1.20.120.1630">
    <property type="match status" value="1"/>
</dbReference>
<comment type="catalytic activity">
    <reaction evidence="14">
        <text>4,4-dimethyl-5alpha-cholesta-8,24-dien-3beta-ol + NADP(+) = 4,4-dimethyl-5alpha-cholesta-8,14,24-trien-3beta-ol + NADPH + H(+)</text>
        <dbReference type="Rhea" id="RHEA:18561"/>
        <dbReference type="ChEBI" id="CHEBI:15378"/>
        <dbReference type="ChEBI" id="CHEBI:17813"/>
        <dbReference type="ChEBI" id="CHEBI:18364"/>
        <dbReference type="ChEBI" id="CHEBI:57783"/>
        <dbReference type="ChEBI" id="CHEBI:58349"/>
        <dbReference type="EC" id="1.3.1.70"/>
    </reaction>
    <physiologicalReaction direction="right-to-left" evidence="14">
        <dbReference type="Rhea" id="RHEA:18563"/>
    </physiologicalReaction>
</comment>
<evidence type="ECO:0000256" key="11">
    <source>
        <dbReference type="ARBA" id="ARBA00023136"/>
    </source>
</evidence>
<name>A0A0A8LBA2_9SACH</name>
<evidence type="ECO:0000256" key="6">
    <source>
        <dbReference type="ARBA" id="ARBA00022955"/>
    </source>
</evidence>
<reference evidence="17 18" key="1">
    <citation type="submission" date="2014-03" db="EMBL/GenBank/DDBJ databases">
        <title>The genome of Kluyveromyces dobzhanskii.</title>
        <authorList>
            <person name="Nystedt B."/>
            <person name="Astrom S."/>
        </authorList>
    </citation>
    <scope>NUCLEOTIDE SEQUENCE [LARGE SCALE GENOMIC DNA]</scope>
    <source>
        <strain evidence="17 18">CBS 2104</strain>
    </source>
</reference>
<feature type="transmembrane region" description="Helical" evidence="16">
    <location>
        <begin position="390"/>
        <end position="412"/>
    </location>
</feature>
<evidence type="ECO:0000256" key="8">
    <source>
        <dbReference type="ARBA" id="ARBA00023002"/>
    </source>
</evidence>
<accession>A0A0A8LBA2</accession>
<keyword evidence="9 16" id="KW-0756">Sterol biosynthesis</keyword>
<evidence type="ECO:0000256" key="4">
    <source>
        <dbReference type="ARBA" id="ARBA00022692"/>
    </source>
</evidence>
<keyword evidence="4 16" id="KW-0812">Transmembrane</keyword>
<feature type="transmembrane region" description="Helical" evidence="16">
    <location>
        <begin position="483"/>
        <end position="499"/>
    </location>
</feature>
<organism evidence="17 18">
    <name type="scientific">Kluyveromyces dobzhanskii CBS 2104</name>
    <dbReference type="NCBI Taxonomy" id="1427455"/>
    <lineage>
        <taxon>Eukaryota</taxon>
        <taxon>Fungi</taxon>
        <taxon>Dikarya</taxon>
        <taxon>Ascomycota</taxon>
        <taxon>Saccharomycotina</taxon>
        <taxon>Saccharomycetes</taxon>
        <taxon>Saccharomycetales</taxon>
        <taxon>Saccharomycetaceae</taxon>
        <taxon>Kluyveromyces</taxon>
    </lineage>
</organism>
<dbReference type="PROSITE" id="PS01017">
    <property type="entry name" value="STEROL_REDUCT_1"/>
    <property type="match status" value="1"/>
</dbReference>
<dbReference type="OrthoDB" id="10262235at2759"/>
<evidence type="ECO:0000256" key="1">
    <source>
        <dbReference type="ARBA" id="ARBA00004141"/>
    </source>
</evidence>
<dbReference type="InterPro" id="IPR018083">
    <property type="entry name" value="Sterol_reductase_CS"/>
</dbReference>
<evidence type="ECO:0000256" key="16">
    <source>
        <dbReference type="RuleBase" id="RU369120"/>
    </source>
</evidence>
<dbReference type="GO" id="GO:0050613">
    <property type="term" value="F:Delta14-sterol reductase activity"/>
    <property type="evidence" value="ECO:0007669"/>
    <property type="project" value="UniProtKB-EC"/>
</dbReference>
<dbReference type="EMBL" id="CCBQ010000045">
    <property type="protein sequence ID" value="CDO95388.1"/>
    <property type="molecule type" value="Genomic_DNA"/>
</dbReference>
<feature type="transmembrane region" description="Helical" evidence="16">
    <location>
        <begin position="351"/>
        <end position="370"/>
    </location>
</feature>
<comment type="pathway">
    <text evidence="15">Steroid biosynthesis; zymosterol biosynthesis; zymosterol from lanosterol: step 2/6.</text>
</comment>
<evidence type="ECO:0000313" key="18">
    <source>
        <dbReference type="Proteomes" id="UP000031516"/>
    </source>
</evidence>
<dbReference type="Pfam" id="PF01222">
    <property type="entry name" value="ERG4_ERG24"/>
    <property type="match status" value="1"/>
</dbReference>
<keyword evidence="6 16" id="KW-0752">Steroid biosynthesis</keyword>
<dbReference type="GO" id="GO:0005789">
    <property type="term" value="C:endoplasmic reticulum membrane"/>
    <property type="evidence" value="ECO:0007669"/>
    <property type="project" value="TreeGrafter"/>
</dbReference>
<keyword evidence="8 16" id="KW-0560">Oxidoreductase</keyword>
<evidence type="ECO:0000256" key="2">
    <source>
        <dbReference type="ARBA" id="ARBA00005402"/>
    </source>
</evidence>
<evidence type="ECO:0000313" key="17">
    <source>
        <dbReference type="EMBL" id="CDO95388.1"/>
    </source>
</evidence>
<evidence type="ECO:0000256" key="10">
    <source>
        <dbReference type="ARBA" id="ARBA00023098"/>
    </source>
</evidence>
<keyword evidence="12 16" id="KW-1207">Sterol metabolism</keyword>
<comment type="similarity">
    <text evidence="2 16">Belongs to the ERG4/ERG24 family.</text>
</comment>
<feature type="transmembrane region" description="Helical" evidence="16">
    <location>
        <begin position="618"/>
        <end position="644"/>
    </location>
</feature>
<comment type="caution">
    <text evidence="17">The sequence shown here is derived from an EMBL/GenBank/DDBJ whole genome shotgun (WGS) entry which is preliminary data.</text>
</comment>
<evidence type="ECO:0000256" key="12">
    <source>
        <dbReference type="ARBA" id="ARBA00023166"/>
    </source>
</evidence>
<gene>
    <name evidence="17" type="ORF">KLDO_g3631</name>
</gene>